<feature type="compositionally biased region" description="Polar residues" evidence="1">
    <location>
        <begin position="10"/>
        <end position="19"/>
    </location>
</feature>
<name>A0A6J6Z599_9ZZZZ</name>
<sequence>MGSAKRASSAWRTSISRSPDSTRRLSHTSRVEMTSSLARPPDCRRRALRCRRILSTSSITPADSGFSNARASSRTSRREPGPPWMTVRSSGQNVVIATISASSFRDFTLCRLIWVRPRPSRAISASIRISRSSITSSARRIAVVAPFRTIASFGLPRSERPSPR</sequence>
<dbReference type="EMBL" id="CAFABE010000004">
    <property type="protein sequence ID" value="CAB4817011.1"/>
    <property type="molecule type" value="Genomic_DNA"/>
</dbReference>
<dbReference type="AlphaFoldDB" id="A0A6J6Z599"/>
<proteinExistence type="predicted"/>
<gene>
    <name evidence="2" type="ORF">UFOPK3164_00142</name>
</gene>
<feature type="region of interest" description="Disordered" evidence="1">
    <location>
        <begin position="1"/>
        <end position="40"/>
    </location>
</feature>
<organism evidence="2">
    <name type="scientific">freshwater metagenome</name>
    <dbReference type="NCBI Taxonomy" id="449393"/>
    <lineage>
        <taxon>unclassified sequences</taxon>
        <taxon>metagenomes</taxon>
        <taxon>ecological metagenomes</taxon>
    </lineage>
</organism>
<feature type="region of interest" description="Disordered" evidence="1">
    <location>
        <begin position="61"/>
        <end position="83"/>
    </location>
</feature>
<evidence type="ECO:0000256" key="1">
    <source>
        <dbReference type="SAM" id="MobiDB-lite"/>
    </source>
</evidence>
<evidence type="ECO:0000313" key="2">
    <source>
        <dbReference type="EMBL" id="CAB4817011.1"/>
    </source>
</evidence>
<protein>
    <submittedName>
        <fullName evidence="2">Unannotated protein</fullName>
    </submittedName>
</protein>
<accession>A0A6J6Z599</accession>
<reference evidence="2" key="1">
    <citation type="submission" date="2020-05" db="EMBL/GenBank/DDBJ databases">
        <authorList>
            <person name="Chiriac C."/>
            <person name="Salcher M."/>
            <person name="Ghai R."/>
            <person name="Kavagutti S V."/>
        </authorList>
    </citation>
    <scope>NUCLEOTIDE SEQUENCE</scope>
</reference>